<evidence type="ECO:0000259" key="14">
    <source>
        <dbReference type="PROSITE" id="PS50086"/>
    </source>
</evidence>
<evidence type="ECO:0000256" key="10">
    <source>
        <dbReference type="ARBA" id="ARBA00023329"/>
    </source>
</evidence>
<dbReference type="AlphaFoldDB" id="A0A8C3TE82"/>
<dbReference type="InterPro" id="IPR035969">
    <property type="entry name" value="Rab-GAP_TBC_sf"/>
</dbReference>
<protein>
    <recommendedName>
        <fullName evidence="12">TBC1 domain family member 5</fullName>
    </recommendedName>
</protein>
<evidence type="ECO:0000256" key="7">
    <source>
        <dbReference type="ARBA" id="ARBA00022927"/>
    </source>
</evidence>
<keyword evidence="7" id="KW-0653">Protein transport</keyword>
<evidence type="ECO:0000256" key="13">
    <source>
        <dbReference type="SAM" id="MobiDB-lite"/>
    </source>
</evidence>
<feature type="compositionally biased region" description="Basic and acidic residues" evidence="13">
    <location>
        <begin position="683"/>
        <end position="704"/>
    </location>
</feature>
<feature type="region of interest" description="Disordered" evidence="13">
    <location>
        <begin position="683"/>
        <end position="755"/>
    </location>
</feature>
<dbReference type="GO" id="GO:0005776">
    <property type="term" value="C:autophagosome"/>
    <property type="evidence" value="ECO:0007669"/>
    <property type="project" value="UniProtKB-SubCell"/>
</dbReference>
<evidence type="ECO:0000256" key="5">
    <source>
        <dbReference type="ARBA" id="ARBA00022553"/>
    </source>
</evidence>
<feature type="domain" description="Rab-GAP TBC" evidence="14">
    <location>
        <begin position="35"/>
        <end position="312"/>
    </location>
</feature>
<reference evidence="15" key="2">
    <citation type="submission" date="2025-09" db="UniProtKB">
        <authorList>
            <consortium name="Ensembl"/>
        </authorList>
    </citation>
    <scope>IDENTIFICATION</scope>
</reference>
<dbReference type="GO" id="GO:0006914">
    <property type="term" value="P:autophagy"/>
    <property type="evidence" value="ECO:0007669"/>
    <property type="project" value="UniProtKB-KW"/>
</dbReference>
<dbReference type="SUPFAM" id="SSF47923">
    <property type="entry name" value="Ypt/Rab-GAP domain of gyp1p"/>
    <property type="match status" value="2"/>
</dbReference>
<dbReference type="PANTHER" id="PTHR22957:SF337">
    <property type="entry name" value="TBC1 DOMAIN FAMILY MEMBER 5"/>
    <property type="match status" value="1"/>
</dbReference>
<comment type="subcellular location">
    <subcellularLocation>
        <location evidence="1">Cytoplasmic vesicle</location>
        <location evidence="1">Autophagosome</location>
    </subcellularLocation>
    <subcellularLocation>
        <location evidence="2">Endosome membrane</location>
    </subcellularLocation>
</comment>
<keyword evidence="3" id="KW-0813">Transport</keyword>
<evidence type="ECO:0000256" key="3">
    <source>
        <dbReference type="ARBA" id="ARBA00022448"/>
    </source>
</evidence>
<evidence type="ECO:0000256" key="1">
    <source>
        <dbReference type="ARBA" id="ARBA00004419"/>
    </source>
</evidence>
<sequence length="755" mass="85860">MFIPSFLSCSKEWEELFVNNNYLATIRLKGINGQLRSSRFRSVCWKLFLNVLPQDRSQWINKTSKLRTWYNKIKEIHITNPRKAGQQDLVINNPLSQDEGSLWNKFFQDKELRAMIEQDVTRTFPEMQYFQQECVRKILTDVLFCYARENEQLLYKQGMHELLAPIIFILHCDHQAFLHASEAAQPSEEMKALLNPEYLEHDAYAMFTHLMKTAEHWFSTFEHDSQKEKDAMMTPIPFARPQDLGPSIAIVTKVNQIQDHLLKKHDIELYMHLNRLEIAPQIYGLRWVRLLFGREFPLQDLLVVWDALFADSITLDLVDYIFVAMLLYIRDALISSNYQTCLGLLMHYPPIGDVHSLILRALFLRDPKKNPRPVTYQFQQNLDYYKARGADLMNKTRASAKVAPLNINKVSNSLLNFGRKLIAPAMASGSPAGPAISASSSSFPSAVMPIRGIVEPLQHQHLQAQQQQQRMMKSESMPVHLSKGVAWNSTNLKRNLAVKNFSSPSIESLSAGREYTGSPPLSASKKDFFFSTISRSRSHSKTMGRKESEEELETQISFLQGQLNDLEAMCKYCAKMMNTHLGNIQEVILQEHLEKEDEILVSLAGLKQIKDILKGSLRFNQSQLEAEENEQITIEDDHYCSKTVENGYQHHFHAIVSQAAAETSGNSESRSTDDYILVSKEEEGNKGAVSEHEQSLQAHKEAATKNEAPSRSSLVFSDPLMGSISASSSNLSSSPDDDSNNSKDSDFTIVSPLDI</sequence>
<keyword evidence="10" id="KW-0968">Cytoplasmic vesicle</keyword>
<evidence type="ECO:0000256" key="4">
    <source>
        <dbReference type="ARBA" id="ARBA00022468"/>
    </source>
</evidence>
<evidence type="ECO:0000256" key="6">
    <source>
        <dbReference type="ARBA" id="ARBA00022753"/>
    </source>
</evidence>
<keyword evidence="4" id="KW-0343">GTPase activation</keyword>
<dbReference type="Gene3D" id="1.10.8.270">
    <property type="entry name" value="putative rabgap domain of human tbc1 domain family member 14 like domains"/>
    <property type="match status" value="1"/>
</dbReference>
<dbReference type="FunFam" id="1.10.8.270:FF:000011">
    <property type="entry name" value="TBC1 domain family member 5"/>
    <property type="match status" value="1"/>
</dbReference>
<keyword evidence="5" id="KW-0597">Phosphoprotein</keyword>
<evidence type="ECO:0000256" key="11">
    <source>
        <dbReference type="ARBA" id="ARBA00062017"/>
    </source>
</evidence>
<evidence type="ECO:0000256" key="12">
    <source>
        <dbReference type="ARBA" id="ARBA00072014"/>
    </source>
</evidence>
<dbReference type="Ensembl" id="ENSCSRT00000026963.1">
    <property type="protein sequence ID" value="ENSCSRP00000025879.1"/>
    <property type="gene ID" value="ENSCSRG00000019068.1"/>
</dbReference>
<dbReference type="Pfam" id="PF00566">
    <property type="entry name" value="RabGAP-TBC"/>
    <property type="match status" value="1"/>
</dbReference>
<organism evidence="15 16">
    <name type="scientific">Chelydra serpentina</name>
    <name type="common">Snapping turtle</name>
    <name type="synonym">Testudo serpentina</name>
    <dbReference type="NCBI Taxonomy" id="8475"/>
    <lineage>
        <taxon>Eukaryota</taxon>
        <taxon>Metazoa</taxon>
        <taxon>Chordata</taxon>
        <taxon>Craniata</taxon>
        <taxon>Vertebrata</taxon>
        <taxon>Euteleostomi</taxon>
        <taxon>Archelosauria</taxon>
        <taxon>Testudinata</taxon>
        <taxon>Testudines</taxon>
        <taxon>Cryptodira</taxon>
        <taxon>Durocryptodira</taxon>
        <taxon>Americhelydia</taxon>
        <taxon>Chelydroidea</taxon>
        <taxon>Chelydridae</taxon>
        <taxon>Chelydra</taxon>
    </lineage>
</organism>
<accession>A0A8C3TE82</accession>
<evidence type="ECO:0000313" key="16">
    <source>
        <dbReference type="Proteomes" id="UP000694403"/>
    </source>
</evidence>
<keyword evidence="9" id="KW-0472">Membrane</keyword>
<evidence type="ECO:0000256" key="2">
    <source>
        <dbReference type="ARBA" id="ARBA00004608"/>
    </source>
</evidence>
<evidence type="ECO:0000256" key="9">
    <source>
        <dbReference type="ARBA" id="ARBA00023136"/>
    </source>
</evidence>
<evidence type="ECO:0000256" key="8">
    <source>
        <dbReference type="ARBA" id="ARBA00023006"/>
    </source>
</evidence>
<dbReference type="GO" id="GO:0010008">
    <property type="term" value="C:endosome membrane"/>
    <property type="evidence" value="ECO:0007669"/>
    <property type="project" value="UniProtKB-SubCell"/>
</dbReference>
<reference evidence="15" key="1">
    <citation type="submission" date="2025-08" db="UniProtKB">
        <authorList>
            <consortium name="Ensembl"/>
        </authorList>
    </citation>
    <scope>IDENTIFICATION</scope>
</reference>
<feature type="compositionally biased region" description="Low complexity" evidence="13">
    <location>
        <begin position="723"/>
        <end position="734"/>
    </location>
</feature>
<keyword evidence="8" id="KW-0072">Autophagy</keyword>
<dbReference type="PROSITE" id="PS50086">
    <property type="entry name" value="TBC_RABGAP"/>
    <property type="match status" value="1"/>
</dbReference>
<dbReference type="SMART" id="SM00164">
    <property type="entry name" value="TBC"/>
    <property type="match status" value="1"/>
</dbReference>
<evidence type="ECO:0000313" key="15">
    <source>
        <dbReference type="Ensembl" id="ENSCSRP00000025879.1"/>
    </source>
</evidence>
<dbReference type="Proteomes" id="UP000694403">
    <property type="component" value="Unplaced"/>
</dbReference>
<comment type="subunit">
    <text evidence="11">Interacts with MAP1LC3A, MAP1LC3B, MAP1LC3C, GABARAP, GABARAPL1, GABARAPL2. Interacts with VPS29 and VPS35; indicative for an association with retromer CSC subcomplex. MAP1LC3A and VPS29 compete for binding to TBC1D5. Interacts with AP2M1; indicative for an association with the AP2 complex. Interacts with ULK1 and ATG13 (phosphorylated); indicative for an association with the activated ULK1-ATG13-FIP200 complex. Interacts with ATG9A; the interactions seems to be restricted to the AP2-clathrin-associated fraction of ATG9A.</text>
</comment>
<dbReference type="GO" id="GO:0005096">
    <property type="term" value="F:GTPase activator activity"/>
    <property type="evidence" value="ECO:0007669"/>
    <property type="project" value="UniProtKB-KW"/>
</dbReference>
<keyword evidence="16" id="KW-1185">Reference proteome</keyword>
<dbReference type="Gene3D" id="1.10.472.80">
    <property type="entry name" value="Ypt/Rab-GAP domain of gyp1p, domain 3"/>
    <property type="match status" value="1"/>
</dbReference>
<keyword evidence="6" id="KW-0967">Endosome</keyword>
<dbReference type="FunFam" id="1.10.472.80:FF:000010">
    <property type="entry name" value="Putative TBC1 domain family member 5"/>
    <property type="match status" value="1"/>
</dbReference>
<dbReference type="InterPro" id="IPR000195">
    <property type="entry name" value="Rab-GAP-TBC_dom"/>
</dbReference>
<dbReference type="GO" id="GO:0015031">
    <property type="term" value="P:protein transport"/>
    <property type="evidence" value="ECO:0007669"/>
    <property type="project" value="UniProtKB-KW"/>
</dbReference>
<name>A0A8C3TE82_CHESE</name>
<dbReference type="PANTHER" id="PTHR22957">
    <property type="entry name" value="TBC1 DOMAIN FAMILY MEMBER GTPASE-ACTIVATING PROTEIN"/>
    <property type="match status" value="1"/>
</dbReference>
<proteinExistence type="predicted"/>